<sequence>MWTFFLSIRYFLAKRKEGMISFINFSSVLGVGVGVAALIIVLSVMNGFDEEVKNKIIGTYAHLMVFPDGGVTDNGDTAGQIKKITGARACAEFVSGQAVLQAKNKVTGLLIKGINPEKEAKVTDIVSFIEGDVNNIEGDNIILGSELLRSLELKVGDTIELVVPYSMLDMEKKPLKIVGTFTSGRYDYDSNIAIMDIKTAQNFYRMKDTFTGITVRLFDGANVNSVKADLAGKLGRGYSVKSWMDLDRNLVAALLMEKKMMFIVLGIIVIIACFNITSSLIMMVMEKTRDIGILKALGASSFGVSAVFFMEGFIIGAFGIALGGFGGVFIAERVNKILSVIEEFTGYELFPKDIYYFSELPVKINSSDICFILAFAMILTIIAGLYPAWKASRLDPVQAIRYE</sequence>
<feature type="transmembrane region" description="Helical" evidence="7">
    <location>
        <begin position="305"/>
        <end position="331"/>
    </location>
</feature>
<dbReference type="GO" id="GO:0098797">
    <property type="term" value="C:plasma membrane protein complex"/>
    <property type="evidence" value="ECO:0007669"/>
    <property type="project" value="TreeGrafter"/>
</dbReference>
<dbReference type="GO" id="GO:0044874">
    <property type="term" value="P:lipoprotein localization to outer membrane"/>
    <property type="evidence" value="ECO:0007669"/>
    <property type="project" value="TreeGrafter"/>
</dbReference>
<evidence type="ECO:0000256" key="5">
    <source>
        <dbReference type="ARBA" id="ARBA00022989"/>
    </source>
</evidence>
<keyword evidence="3" id="KW-1003">Cell membrane</keyword>
<gene>
    <name evidence="10" type="ORF">OMAG_001989</name>
</gene>
<dbReference type="InterPro" id="IPR051447">
    <property type="entry name" value="Lipoprotein-release_system"/>
</dbReference>
<evidence type="ECO:0000256" key="4">
    <source>
        <dbReference type="ARBA" id="ARBA00022692"/>
    </source>
</evidence>
<feature type="domain" description="ABC3 transporter permease C-terminal" evidence="8">
    <location>
        <begin position="263"/>
        <end position="396"/>
    </location>
</feature>
<keyword evidence="5 7" id="KW-1133">Transmembrane helix</keyword>
<dbReference type="AlphaFoldDB" id="A0A0F0CLJ6"/>
<dbReference type="Pfam" id="PF02687">
    <property type="entry name" value="FtsX"/>
    <property type="match status" value="1"/>
</dbReference>
<evidence type="ECO:0000259" key="8">
    <source>
        <dbReference type="Pfam" id="PF02687"/>
    </source>
</evidence>
<keyword evidence="6 7" id="KW-0472">Membrane</keyword>
<protein>
    <submittedName>
        <fullName evidence="10">Lipoprotein releasing system transmembrane protein LolC/E family</fullName>
    </submittedName>
</protein>
<feature type="transmembrane region" description="Helical" evidence="7">
    <location>
        <begin position="20"/>
        <end position="45"/>
    </location>
</feature>
<evidence type="ECO:0000313" key="10">
    <source>
        <dbReference type="EMBL" id="KJJ84132.1"/>
    </source>
</evidence>
<evidence type="ECO:0000256" key="2">
    <source>
        <dbReference type="ARBA" id="ARBA00005236"/>
    </source>
</evidence>
<keyword evidence="11" id="KW-1185">Reference proteome</keyword>
<organism evidence="10 11">
    <name type="scientific">Candidatus Omnitrophus magneticus</name>
    <dbReference type="NCBI Taxonomy" id="1609969"/>
    <lineage>
        <taxon>Bacteria</taxon>
        <taxon>Pseudomonadati</taxon>
        <taxon>Candidatus Omnitrophota</taxon>
        <taxon>Candidatus Omnitrophus</taxon>
    </lineage>
</organism>
<dbReference type="PANTHER" id="PTHR30489">
    <property type="entry name" value="LIPOPROTEIN-RELEASING SYSTEM TRANSMEMBRANE PROTEIN LOLE"/>
    <property type="match status" value="1"/>
</dbReference>
<evidence type="ECO:0000313" key="11">
    <source>
        <dbReference type="Proteomes" id="UP000033428"/>
    </source>
</evidence>
<feature type="transmembrane region" description="Helical" evidence="7">
    <location>
        <begin position="369"/>
        <end position="389"/>
    </location>
</feature>
<dbReference type="PANTHER" id="PTHR30489:SF0">
    <property type="entry name" value="LIPOPROTEIN-RELEASING SYSTEM TRANSMEMBRANE PROTEIN LOLE"/>
    <property type="match status" value="1"/>
</dbReference>
<name>A0A0F0CLJ6_9BACT</name>
<accession>A0A0F0CLJ6</accession>
<evidence type="ECO:0000256" key="3">
    <source>
        <dbReference type="ARBA" id="ARBA00022475"/>
    </source>
</evidence>
<dbReference type="Pfam" id="PF12704">
    <property type="entry name" value="MacB_PCD"/>
    <property type="match status" value="1"/>
</dbReference>
<comment type="subcellular location">
    <subcellularLocation>
        <location evidence="1">Cell membrane</location>
        <topology evidence="1">Multi-pass membrane protein</topology>
    </subcellularLocation>
</comment>
<evidence type="ECO:0000256" key="1">
    <source>
        <dbReference type="ARBA" id="ARBA00004651"/>
    </source>
</evidence>
<feature type="domain" description="MacB-like periplasmic core" evidence="9">
    <location>
        <begin position="27"/>
        <end position="231"/>
    </location>
</feature>
<comment type="similarity">
    <text evidence="2">Belongs to the ABC-4 integral membrane protein family. LolC/E subfamily.</text>
</comment>
<reference evidence="10 11" key="1">
    <citation type="submission" date="2015-02" db="EMBL/GenBank/DDBJ databases">
        <title>Single-cell genomics of uncultivated deep-branching MTB reveals a conserved set of magnetosome genes.</title>
        <authorList>
            <person name="Kolinko S."/>
            <person name="Richter M."/>
            <person name="Glockner F.O."/>
            <person name="Brachmann A."/>
            <person name="Schuler D."/>
        </authorList>
    </citation>
    <scope>NUCLEOTIDE SEQUENCE [LARGE SCALE GENOMIC DNA]</scope>
    <source>
        <strain evidence="10">SKK-01</strain>
    </source>
</reference>
<evidence type="ECO:0000256" key="6">
    <source>
        <dbReference type="ARBA" id="ARBA00023136"/>
    </source>
</evidence>
<proteinExistence type="inferred from homology"/>
<comment type="caution">
    <text evidence="10">The sequence shown here is derived from an EMBL/GenBank/DDBJ whole genome shotgun (WGS) entry which is preliminary data.</text>
</comment>
<dbReference type="InterPro" id="IPR003838">
    <property type="entry name" value="ABC3_permease_C"/>
</dbReference>
<dbReference type="InterPro" id="IPR025857">
    <property type="entry name" value="MacB_PCD"/>
</dbReference>
<dbReference type="EMBL" id="JYNY01000401">
    <property type="protein sequence ID" value="KJJ84132.1"/>
    <property type="molecule type" value="Genomic_DNA"/>
</dbReference>
<keyword evidence="4 7" id="KW-0812">Transmembrane</keyword>
<evidence type="ECO:0000259" key="9">
    <source>
        <dbReference type="Pfam" id="PF12704"/>
    </source>
</evidence>
<evidence type="ECO:0000256" key="7">
    <source>
        <dbReference type="SAM" id="Phobius"/>
    </source>
</evidence>
<keyword evidence="10" id="KW-0449">Lipoprotein</keyword>
<dbReference type="Proteomes" id="UP000033428">
    <property type="component" value="Unassembled WGS sequence"/>
</dbReference>
<feature type="transmembrane region" description="Helical" evidence="7">
    <location>
        <begin position="262"/>
        <end position="285"/>
    </location>
</feature>